<evidence type="ECO:0000313" key="1">
    <source>
        <dbReference type="EMBL" id="KAH7027374.1"/>
    </source>
</evidence>
<organism evidence="1 2">
    <name type="scientific">Microdochium trichocladiopsis</name>
    <dbReference type="NCBI Taxonomy" id="1682393"/>
    <lineage>
        <taxon>Eukaryota</taxon>
        <taxon>Fungi</taxon>
        <taxon>Dikarya</taxon>
        <taxon>Ascomycota</taxon>
        <taxon>Pezizomycotina</taxon>
        <taxon>Sordariomycetes</taxon>
        <taxon>Xylariomycetidae</taxon>
        <taxon>Xylariales</taxon>
        <taxon>Microdochiaceae</taxon>
        <taxon>Microdochium</taxon>
    </lineage>
</organism>
<reference evidence="1" key="1">
    <citation type="journal article" date="2021" name="Nat. Commun.">
        <title>Genetic determinants of endophytism in the Arabidopsis root mycobiome.</title>
        <authorList>
            <person name="Mesny F."/>
            <person name="Miyauchi S."/>
            <person name="Thiergart T."/>
            <person name="Pickel B."/>
            <person name="Atanasova L."/>
            <person name="Karlsson M."/>
            <person name="Huettel B."/>
            <person name="Barry K.W."/>
            <person name="Haridas S."/>
            <person name="Chen C."/>
            <person name="Bauer D."/>
            <person name="Andreopoulos W."/>
            <person name="Pangilinan J."/>
            <person name="LaButti K."/>
            <person name="Riley R."/>
            <person name="Lipzen A."/>
            <person name="Clum A."/>
            <person name="Drula E."/>
            <person name="Henrissat B."/>
            <person name="Kohler A."/>
            <person name="Grigoriev I.V."/>
            <person name="Martin F.M."/>
            <person name="Hacquard S."/>
        </authorList>
    </citation>
    <scope>NUCLEOTIDE SEQUENCE</scope>
    <source>
        <strain evidence="1">MPI-CAGE-CH-0230</strain>
    </source>
</reference>
<dbReference type="Proteomes" id="UP000756346">
    <property type="component" value="Unassembled WGS sequence"/>
</dbReference>
<protein>
    <submittedName>
        <fullName evidence="1">Uncharacterized protein</fullName>
    </submittedName>
</protein>
<keyword evidence="2" id="KW-1185">Reference proteome</keyword>
<gene>
    <name evidence="1" type="ORF">B0I36DRAFT_432652</name>
</gene>
<dbReference type="AlphaFoldDB" id="A0A9P8Y2Q0"/>
<accession>A0A9P8Y2Q0</accession>
<proteinExistence type="predicted"/>
<evidence type="ECO:0000313" key="2">
    <source>
        <dbReference type="Proteomes" id="UP000756346"/>
    </source>
</evidence>
<sequence length="283" mass="31270">MHFTQKPTAQSPAMTTISLSTFISTAIAGLAAAPGVMTLGVPASPLHTSILPPQPEHIQVFCRNETEIPIFTYGDHDNGGPGLLIWNYDPYPHSGIGGTMFLLYESNHDLVPYKFSQGRRRTEAHLLTGQIQWIPPWSSAFITVCPTFEGRVVRGDWSYFDGHKHMLGTWVEVAFTSDGMVYGDISLLEGNDGAAMIQSMDGFHNAKGFTFDLLESAPRGAWAQKSSGTWCLDKIIGLDANYAAWAWQSEFLDPWNVYLTNEVNPVIDSVNGRFQITFYDGAI</sequence>
<comment type="caution">
    <text evidence="1">The sequence shown here is derived from an EMBL/GenBank/DDBJ whole genome shotgun (WGS) entry which is preliminary data.</text>
</comment>
<name>A0A9P8Y2Q0_9PEZI</name>
<dbReference type="EMBL" id="JAGTJQ010000007">
    <property type="protein sequence ID" value="KAH7027374.1"/>
    <property type="molecule type" value="Genomic_DNA"/>
</dbReference>
<dbReference type="RefSeq" id="XP_046010173.1">
    <property type="nucleotide sequence ID" value="XM_046162639.1"/>
</dbReference>
<dbReference type="GeneID" id="70192185"/>
<dbReference type="OrthoDB" id="9971407at2759"/>